<dbReference type="InterPro" id="IPR013099">
    <property type="entry name" value="K_chnl_dom"/>
</dbReference>
<proteinExistence type="predicted"/>
<keyword evidence="2 5" id="KW-0812">Transmembrane</keyword>
<evidence type="ECO:0000256" key="1">
    <source>
        <dbReference type="ARBA" id="ARBA00004651"/>
    </source>
</evidence>
<dbReference type="GO" id="GO:0005886">
    <property type="term" value="C:plasma membrane"/>
    <property type="evidence" value="ECO:0007669"/>
    <property type="project" value="UniProtKB-SubCell"/>
</dbReference>
<dbReference type="Gene3D" id="1.10.287.70">
    <property type="match status" value="1"/>
</dbReference>
<accession>A0A154IGP8</accession>
<evidence type="ECO:0000259" key="3">
    <source>
        <dbReference type="Pfam" id="PF02254"/>
    </source>
</evidence>
<dbReference type="EMBL" id="LVYU01000102">
    <property type="protein sequence ID" value="KZA99595.1"/>
    <property type="molecule type" value="Genomic_DNA"/>
</dbReference>
<dbReference type="InterPro" id="IPR003148">
    <property type="entry name" value="RCK_N"/>
</dbReference>
<name>A0A154IGP8_RHILE</name>
<keyword evidence="2" id="KW-1133">Transmembrane helix</keyword>
<dbReference type="RefSeq" id="WP_062943020.1">
    <property type="nucleotide sequence ID" value="NZ_CP171845.1"/>
</dbReference>
<dbReference type="SUPFAM" id="SSF51735">
    <property type="entry name" value="NAD(P)-binding Rossmann-fold domains"/>
    <property type="match status" value="1"/>
</dbReference>
<dbReference type="Pfam" id="PF07885">
    <property type="entry name" value="Ion_trans_2"/>
    <property type="match status" value="1"/>
</dbReference>
<evidence type="ECO:0000256" key="2">
    <source>
        <dbReference type="SAM" id="Phobius"/>
    </source>
</evidence>
<comment type="subcellular location">
    <subcellularLocation>
        <location evidence="1">Cell membrane</location>
        <topology evidence="1">Multi-pass membrane protein</topology>
    </subcellularLocation>
</comment>
<organism evidence="5">
    <name type="scientific">Rhizobium leguminosarum</name>
    <dbReference type="NCBI Taxonomy" id="384"/>
    <lineage>
        <taxon>Bacteria</taxon>
        <taxon>Pseudomonadati</taxon>
        <taxon>Pseudomonadota</taxon>
        <taxon>Alphaproteobacteria</taxon>
        <taxon>Hyphomicrobiales</taxon>
        <taxon>Rhizobiaceae</taxon>
        <taxon>Rhizobium/Agrobacterium group</taxon>
        <taxon>Rhizobium</taxon>
    </lineage>
</organism>
<dbReference type="SUPFAM" id="SSF81324">
    <property type="entry name" value="Voltage-gated potassium channels"/>
    <property type="match status" value="1"/>
</dbReference>
<dbReference type="GO" id="GO:0006813">
    <property type="term" value="P:potassium ion transport"/>
    <property type="evidence" value="ECO:0007669"/>
    <property type="project" value="InterPro"/>
</dbReference>
<evidence type="ECO:0000313" key="5">
    <source>
        <dbReference type="EMBL" id="KZA99595.1"/>
    </source>
</evidence>
<evidence type="ECO:0000259" key="4">
    <source>
        <dbReference type="Pfam" id="PF07885"/>
    </source>
</evidence>
<dbReference type="InterPro" id="IPR036291">
    <property type="entry name" value="NAD(P)-bd_dom_sf"/>
</dbReference>
<dbReference type="Pfam" id="PF02254">
    <property type="entry name" value="TrkA_N"/>
    <property type="match status" value="1"/>
</dbReference>
<feature type="domain" description="RCK N-terminal" evidence="3">
    <location>
        <begin position="175"/>
        <end position="234"/>
    </location>
</feature>
<dbReference type="PANTHER" id="PTHR43833">
    <property type="entry name" value="POTASSIUM CHANNEL PROTEIN 2-RELATED-RELATED"/>
    <property type="match status" value="1"/>
</dbReference>
<feature type="transmembrane region" description="Helical" evidence="2">
    <location>
        <begin position="20"/>
        <end position="41"/>
    </location>
</feature>
<sequence>MPFIASLMRRVYLSLSELAWSALFVILVIHLVASYLLFLLAGEGDLVGNPVDFLYYYMVTATTVGYGDLSPKSGLGRLIAVLFVLPGGIAIFTAVLGKLLTNIGTIWRNRMRGLGDYSERAGHIIVLGWQEGQTYQTLRLLHAERQANEPMSVLVAKDLPENPASNYADYIRTERLADADALVRAGVAQARAIIARGANDDETLAAVLIAEDHAPNAHIVAYFADDRTAQMVKQRRPRVEAVGSLAEELLSRSARDPGSSEIAARLLSAASTDTAFSLPVPPLQTPLLYGDVFLRLKRQHNVTLVGMLSQGMTDLNCQDETLMRGGETLYYISGMRLDPAAIAWARMGDVS</sequence>
<keyword evidence="2" id="KW-0472">Membrane</keyword>
<dbReference type="AlphaFoldDB" id="A0A154IGP8"/>
<dbReference type="Gene3D" id="3.40.50.720">
    <property type="entry name" value="NAD(P)-binding Rossmann-like Domain"/>
    <property type="match status" value="1"/>
</dbReference>
<gene>
    <name evidence="5" type="ORF">A4A59_22865</name>
</gene>
<protein>
    <submittedName>
        <fullName evidence="5">Transmembrane cation transporter</fullName>
    </submittedName>
</protein>
<feature type="domain" description="Potassium channel" evidence="4">
    <location>
        <begin position="26"/>
        <end position="100"/>
    </location>
</feature>
<feature type="transmembrane region" description="Helical" evidence="2">
    <location>
        <begin position="75"/>
        <end position="101"/>
    </location>
</feature>
<dbReference type="InterPro" id="IPR050721">
    <property type="entry name" value="Trk_Ktr_HKT_K-transport"/>
</dbReference>
<dbReference type="PANTHER" id="PTHR43833:SF9">
    <property type="entry name" value="POTASSIUM CHANNEL PROTEIN YUGO-RELATED"/>
    <property type="match status" value="1"/>
</dbReference>
<comment type="caution">
    <text evidence="5">The sequence shown here is derived from an EMBL/GenBank/DDBJ whole genome shotgun (WGS) entry which is preliminary data.</text>
</comment>
<reference evidence="5" key="1">
    <citation type="submission" date="2016-03" db="EMBL/GenBank/DDBJ databases">
        <title>Microsymbionts genomes from the relict species Vavilovia formosa.</title>
        <authorList>
            <person name="Chirak E."/>
            <person name="Kimeklis A."/>
            <person name="Kopat V."/>
            <person name="Andronov E."/>
        </authorList>
    </citation>
    <scope>NUCLEOTIDE SEQUENCE [LARGE SCALE GENOMIC DNA]</scope>
    <source>
        <strain evidence="5">Vaf12</strain>
    </source>
</reference>